<keyword evidence="2" id="KW-1185">Reference proteome</keyword>
<dbReference type="AlphaFoldDB" id="A0AAN9ECU7"/>
<evidence type="ECO:0000313" key="2">
    <source>
        <dbReference type="Proteomes" id="UP001372338"/>
    </source>
</evidence>
<sequence length="94" mass="10949">MLTRACLRAIDDDCDWVVPNTTPPRVESEACLKEHLVTKVADLLKKKIDESKASVVEGEHRVLKEMFNRWPEMALYEMILIFIRCAMLEIDWSI</sequence>
<name>A0AAN9ECU7_CROPI</name>
<accession>A0AAN9ECU7</accession>
<comment type="caution">
    <text evidence="1">The sequence shown here is derived from an EMBL/GenBank/DDBJ whole genome shotgun (WGS) entry which is preliminary data.</text>
</comment>
<reference evidence="1 2" key="1">
    <citation type="submission" date="2024-01" db="EMBL/GenBank/DDBJ databases">
        <title>The genomes of 5 underutilized Papilionoideae crops provide insights into root nodulation and disease resistanc.</title>
        <authorList>
            <person name="Yuan L."/>
        </authorList>
    </citation>
    <scope>NUCLEOTIDE SEQUENCE [LARGE SCALE GENOMIC DNA]</scope>
    <source>
        <strain evidence="1">ZHUSHIDOU_FW_LH</strain>
        <tissue evidence="1">Leaf</tissue>
    </source>
</reference>
<protein>
    <submittedName>
        <fullName evidence="1">Uncharacterized protein</fullName>
    </submittedName>
</protein>
<dbReference type="EMBL" id="JAYWIO010000006">
    <property type="protein sequence ID" value="KAK7255059.1"/>
    <property type="molecule type" value="Genomic_DNA"/>
</dbReference>
<proteinExistence type="predicted"/>
<evidence type="ECO:0000313" key="1">
    <source>
        <dbReference type="EMBL" id="KAK7255059.1"/>
    </source>
</evidence>
<gene>
    <name evidence="1" type="ORF">RIF29_28461</name>
</gene>
<organism evidence="1 2">
    <name type="scientific">Crotalaria pallida</name>
    <name type="common">Smooth rattlebox</name>
    <name type="synonym">Crotalaria striata</name>
    <dbReference type="NCBI Taxonomy" id="3830"/>
    <lineage>
        <taxon>Eukaryota</taxon>
        <taxon>Viridiplantae</taxon>
        <taxon>Streptophyta</taxon>
        <taxon>Embryophyta</taxon>
        <taxon>Tracheophyta</taxon>
        <taxon>Spermatophyta</taxon>
        <taxon>Magnoliopsida</taxon>
        <taxon>eudicotyledons</taxon>
        <taxon>Gunneridae</taxon>
        <taxon>Pentapetalae</taxon>
        <taxon>rosids</taxon>
        <taxon>fabids</taxon>
        <taxon>Fabales</taxon>
        <taxon>Fabaceae</taxon>
        <taxon>Papilionoideae</taxon>
        <taxon>50 kb inversion clade</taxon>
        <taxon>genistoids sensu lato</taxon>
        <taxon>core genistoids</taxon>
        <taxon>Crotalarieae</taxon>
        <taxon>Crotalaria</taxon>
    </lineage>
</organism>
<dbReference type="Proteomes" id="UP001372338">
    <property type="component" value="Unassembled WGS sequence"/>
</dbReference>